<name>A0A1I2IPW3_9ACTN</name>
<organism evidence="1 2">
    <name type="scientific">Actinoplanes philippinensis</name>
    <dbReference type="NCBI Taxonomy" id="35752"/>
    <lineage>
        <taxon>Bacteria</taxon>
        <taxon>Bacillati</taxon>
        <taxon>Actinomycetota</taxon>
        <taxon>Actinomycetes</taxon>
        <taxon>Micromonosporales</taxon>
        <taxon>Micromonosporaceae</taxon>
        <taxon>Actinoplanes</taxon>
    </lineage>
</organism>
<proteinExistence type="predicted"/>
<dbReference type="Proteomes" id="UP000199645">
    <property type="component" value="Unassembled WGS sequence"/>
</dbReference>
<dbReference type="AlphaFoldDB" id="A0A1I2IPW3"/>
<accession>A0A1I2IPW3</accession>
<evidence type="ECO:0000313" key="2">
    <source>
        <dbReference type="Proteomes" id="UP000199645"/>
    </source>
</evidence>
<gene>
    <name evidence="1" type="ORF">SAMN05421541_110340</name>
</gene>
<protein>
    <submittedName>
        <fullName evidence="1">Uncharacterized protein</fullName>
    </submittedName>
</protein>
<keyword evidence="2" id="KW-1185">Reference proteome</keyword>
<dbReference type="STRING" id="35752.SAMN05421541_110340"/>
<sequence>MATEEERRPADGRAAIEQAGDLALSVDRARGHRRPSDRLTTIDYEAMGFTLGYTERAVIGSALLALERAE</sequence>
<reference evidence="1 2" key="1">
    <citation type="submission" date="2016-10" db="EMBL/GenBank/DDBJ databases">
        <authorList>
            <person name="de Groot N.N."/>
        </authorList>
    </citation>
    <scope>NUCLEOTIDE SEQUENCE [LARGE SCALE GENOMIC DNA]</scope>
    <source>
        <strain evidence="1 2">DSM 43019</strain>
    </source>
</reference>
<dbReference type="EMBL" id="FONV01000010">
    <property type="protein sequence ID" value="SFF44462.1"/>
    <property type="molecule type" value="Genomic_DNA"/>
</dbReference>
<evidence type="ECO:0000313" key="1">
    <source>
        <dbReference type="EMBL" id="SFF44462.1"/>
    </source>
</evidence>